<comment type="caution">
    <text evidence="1">The sequence shown here is derived from an EMBL/GenBank/DDBJ whole genome shotgun (WGS) entry which is preliminary data.</text>
</comment>
<name>A0A9P6CYV9_9AGAR</name>
<reference evidence="1" key="1">
    <citation type="submission" date="2020-11" db="EMBL/GenBank/DDBJ databases">
        <authorList>
            <consortium name="DOE Joint Genome Institute"/>
            <person name="Ahrendt S."/>
            <person name="Riley R."/>
            <person name="Andreopoulos W."/>
            <person name="Labutti K."/>
            <person name="Pangilinan J."/>
            <person name="Ruiz-Duenas F.J."/>
            <person name="Barrasa J.M."/>
            <person name="Sanchez-Garcia M."/>
            <person name="Camarero S."/>
            <person name="Miyauchi S."/>
            <person name="Serrano A."/>
            <person name="Linde D."/>
            <person name="Babiker R."/>
            <person name="Drula E."/>
            <person name="Ayuso-Fernandez I."/>
            <person name="Pacheco R."/>
            <person name="Padilla G."/>
            <person name="Ferreira P."/>
            <person name="Barriuso J."/>
            <person name="Kellner H."/>
            <person name="Castanera R."/>
            <person name="Alfaro M."/>
            <person name="Ramirez L."/>
            <person name="Pisabarro A.G."/>
            <person name="Kuo A."/>
            <person name="Tritt A."/>
            <person name="Lipzen A."/>
            <person name="He G."/>
            <person name="Yan M."/>
            <person name="Ng V."/>
            <person name="Cullen D."/>
            <person name="Martin F."/>
            <person name="Rosso M.-N."/>
            <person name="Henrissat B."/>
            <person name="Hibbett D."/>
            <person name="Martinez A.T."/>
            <person name="Grigoriev I.V."/>
        </authorList>
    </citation>
    <scope>NUCLEOTIDE SEQUENCE</scope>
    <source>
        <strain evidence="1">CIRM-BRFM 674</strain>
    </source>
</reference>
<organism evidence="1 2">
    <name type="scientific">Pholiota conissans</name>
    <dbReference type="NCBI Taxonomy" id="109636"/>
    <lineage>
        <taxon>Eukaryota</taxon>
        <taxon>Fungi</taxon>
        <taxon>Dikarya</taxon>
        <taxon>Basidiomycota</taxon>
        <taxon>Agaricomycotina</taxon>
        <taxon>Agaricomycetes</taxon>
        <taxon>Agaricomycetidae</taxon>
        <taxon>Agaricales</taxon>
        <taxon>Agaricineae</taxon>
        <taxon>Strophariaceae</taxon>
        <taxon>Pholiota</taxon>
    </lineage>
</organism>
<keyword evidence="2" id="KW-1185">Reference proteome</keyword>
<evidence type="ECO:0000313" key="2">
    <source>
        <dbReference type="Proteomes" id="UP000807469"/>
    </source>
</evidence>
<dbReference type="Proteomes" id="UP000807469">
    <property type="component" value="Unassembled WGS sequence"/>
</dbReference>
<sequence length="168" mass="18457">MRELSQLLFKFEAPFRTVVLGLLVGFGLGLKAHPEALSSISLRAESMHTRLLALPAASFGGQMQSKESGANIVHPSATVRMEALSTQSTEHCVYPTESTSSSRFNLAALNPTFYLRVRCPPPITPSVNLKYRNATLFCYKDLSGSSKCPTTRLFSSGLHSYRQRMPTS</sequence>
<evidence type="ECO:0000313" key="1">
    <source>
        <dbReference type="EMBL" id="KAF9477729.1"/>
    </source>
</evidence>
<gene>
    <name evidence="1" type="ORF">BDN70DRAFT_93642</name>
</gene>
<dbReference type="AlphaFoldDB" id="A0A9P6CYV9"/>
<protein>
    <submittedName>
        <fullName evidence="1">Uncharacterized protein</fullName>
    </submittedName>
</protein>
<proteinExistence type="predicted"/>
<accession>A0A9P6CYV9</accession>
<dbReference type="EMBL" id="MU155252">
    <property type="protein sequence ID" value="KAF9477729.1"/>
    <property type="molecule type" value="Genomic_DNA"/>
</dbReference>